<feature type="region of interest" description="Disordered" evidence="2">
    <location>
        <begin position="1"/>
        <end position="148"/>
    </location>
</feature>
<evidence type="ECO:0000313" key="4">
    <source>
        <dbReference type="Proteomes" id="UP000799440"/>
    </source>
</evidence>
<name>A0A6A6VJN4_9PLEO</name>
<keyword evidence="4" id="KW-1185">Reference proteome</keyword>
<feature type="coiled-coil region" evidence="1">
    <location>
        <begin position="333"/>
        <end position="388"/>
    </location>
</feature>
<dbReference type="EMBL" id="MU006563">
    <property type="protein sequence ID" value="KAF2750832.1"/>
    <property type="molecule type" value="Genomic_DNA"/>
</dbReference>
<dbReference type="InterPro" id="IPR028211">
    <property type="entry name" value="Ntr2"/>
</dbReference>
<feature type="region of interest" description="Disordered" evidence="2">
    <location>
        <begin position="407"/>
        <end position="447"/>
    </location>
</feature>
<evidence type="ECO:0000313" key="3">
    <source>
        <dbReference type="EMBL" id="KAF2750832.1"/>
    </source>
</evidence>
<protein>
    <submittedName>
        <fullName evidence="3">Uncharacterized protein</fullName>
    </submittedName>
</protein>
<proteinExistence type="predicted"/>
<feature type="compositionally biased region" description="Acidic residues" evidence="2">
    <location>
        <begin position="426"/>
        <end position="435"/>
    </location>
</feature>
<reference evidence="3" key="1">
    <citation type="journal article" date="2020" name="Stud. Mycol.">
        <title>101 Dothideomycetes genomes: a test case for predicting lifestyles and emergence of pathogens.</title>
        <authorList>
            <person name="Haridas S."/>
            <person name="Albert R."/>
            <person name="Binder M."/>
            <person name="Bloem J."/>
            <person name="Labutti K."/>
            <person name="Salamov A."/>
            <person name="Andreopoulos B."/>
            <person name="Baker S."/>
            <person name="Barry K."/>
            <person name="Bills G."/>
            <person name="Bluhm B."/>
            <person name="Cannon C."/>
            <person name="Castanera R."/>
            <person name="Culley D."/>
            <person name="Daum C."/>
            <person name="Ezra D."/>
            <person name="Gonzalez J."/>
            <person name="Henrissat B."/>
            <person name="Kuo A."/>
            <person name="Liang C."/>
            <person name="Lipzen A."/>
            <person name="Lutzoni F."/>
            <person name="Magnuson J."/>
            <person name="Mondo S."/>
            <person name="Nolan M."/>
            <person name="Ohm R."/>
            <person name="Pangilinan J."/>
            <person name="Park H.-J."/>
            <person name="Ramirez L."/>
            <person name="Alfaro M."/>
            <person name="Sun H."/>
            <person name="Tritt A."/>
            <person name="Yoshinaga Y."/>
            <person name="Zwiers L.-H."/>
            <person name="Turgeon B."/>
            <person name="Goodwin S."/>
            <person name="Spatafora J."/>
            <person name="Crous P."/>
            <person name="Grigoriev I."/>
        </authorList>
    </citation>
    <scope>NUCLEOTIDE SEQUENCE</scope>
    <source>
        <strain evidence="3">CBS 119925</strain>
    </source>
</reference>
<evidence type="ECO:0000256" key="1">
    <source>
        <dbReference type="SAM" id="Coils"/>
    </source>
</evidence>
<sequence>MRRSGSGRVPRKIGADDETPSPSTESPQSGAGNEYVVKRPTFAKNRKRSSLRISFGAGDAEGNDGDSGGDSAVITPKKSSLSRIAIEKNAEKRARSPLVRELPVPLSREDAEDEQPTYSKDYIAELRKSTPSTPKDLVATPEEDEESRAVDIASKFGPGATLSSLSLPTDSLIPTDAEIQEKKARRARLAKEQQAMEGEDEQPWASDDDDAFRTSRNEISLRPKEKYAETRLVRDDEDIAEGFEEYVDDGKIALGKKAAKQAEKQRRAEMENMINHAEHGSGDEEPDDSEEERNAAYEAAQTRAGMGKENLDADDGARTPPRITPLPDLGQVLEAQQADIRTKEERRAMLVKKLEELREDKVRIAERQQFLQEQLQKTGEEYEKLRLEAGMAAVNGTEATEGGKFILDRGLDSMGTTPRAPLSNQDSDDEGEEPEQPTAGRSRLMRF</sequence>
<dbReference type="Pfam" id="PF15458">
    <property type="entry name" value="NTR2"/>
    <property type="match status" value="1"/>
</dbReference>
<gene>
    <name evidence="3" type="ORF">M011DRAFT_483750</name>
</gene>
<feature type="compositionally biased region" description="Basic and acidic residues" evidence="2">
    <location>
        <begin position="85"/>
        <end position="94"/>
    </location>
</feature>
<feature type="compositionally biased region" description="Acidic residues" evidence="2">
    <location>
        <begin position="197"/>
        <end position="210"/>
    </location>
</feature>
<keyword evidence="1" id="KW-0175">Coiled coil</keyword>
<feature type="region of interest" description="Disordered" evidence="2">
    <location>
        <begin position="189"/>
        <end position="218"/>
    </location>
</feature>
<dbReference type="Proteomes" id="UP000799440">
    <property type="component" value="Unassembled WGS sequence"/>
</dbReference>
<evidence type="ECO:0000256" key="2">
    <source>
        <dbReference type="SAM" id="MobiDB-lite"/>
    </source>
</evidence>
<dbReference type="GO" id="GO:0071008">
    <property type="term" value="C:U2-type post-mRNA release spliceosomal complex"/>
    <property type="evidence" value="ECO:0007669"/>
    <property type="project" value="InterPro"/>
</dbReference>
<feature type="compositionally biased region" description="Basic residues" evidence="2">
    <location>
        <begin position="1"/>
        <end position="11"/>
    </location>
</feature>
<feature type="compositionally biased region" description="Basic and acidic residues" evidence="2">
    <location>
        <begin position="260"/>
        <end position="282"/>
    </location>
</feature>
<dbReference type="GO" id="GO:0000390">
    <property type="term" value="P:spliceosomal complex disassembly"/>
    <property type="evidence" value="ECO:0007669"/>
    <property type="project" value="InterPro"/>
</dbReference>
<accession>A0A6A6VJN4</accession>
<organism evidence="3 4">
    <name type="scientific">Sporormia fimetaria CBS 119925</name>
    <dbReference type="NCBI Taxonomy" id="1340428"/>
    <lineage>
        <taxon>Eukaryota</taxon>
        <taxon>Fungi</taxon>
        <taxon>Dikarya</taxon>
        <taxon>Ascomycota</taxon>
        <taxon>Pezizomycotina</taxon>
        <taxon>Dothideomycetes</taxon>
        <taxon>Pleosporomycetidae</taxon>
        <taxon>Pleosporales</taxon>
        <taxon>Sporormiaceae</taxon>
        <taxon>Sporormia</taxon>
    </lineage>
</organism>
<dbReference type="OrthoDB" id="429427at2759"/>
<feature type="region of interest" description="Disordered" evidence="2">
    <location>
        <begin position="258"/>
        <end position="328"/>
    </location>
</feature>
<dbReference type="AlphaFoldDB" id="A0A6A6VJN4"/>